<dbReference type="Pfam" id="PF01546">
    <property type="entry name" value="Peptidase_M20"/>
    <property type="match status" value="1"/>
</dbReference>
<dbReference type="Pfam" id="PF07687">
    <property type="entry name" value="M20_dimer"/>
    <property type="match status" value="1"/>
</dbReference>
<dbReference type="InterPro" id="IPR001261">
    <property type="entry name" value="ArgE/DapE_CS"/>
</dbReference>
<comment type="cofactor">
    <cofactor evidence="1">
        <name>Zn(2+)</name>
        <dbReference type="ChEBI" id="CHEBI:29105"/>
    </cofactor>
</comment>
<evidence type="ECO:0000256" key="2">
    <source>
        <dbReference type="ARBA" id="ARBA00022723"/>
    </source>
</evidence>
<dbReference type="CDD" id="cd08659">
    <property type="entry name" value="M20_ArgE_DapE-like"/>
    <property type="match status" value="1"/>
</dbReference>
<evidence type="ECO:0000313" key="8">
    <source>
        <dbReference type="Proteomes" id="UP000234632"/>
    </source>
</evidence>
<dbReference type="PANTHER" id="PTHR43808">
    <property type="entry name" value="ACETYLORNITHINE DEACETYLASE"/>
    <property type="match status" value="1"/>
</dbReference>
<evidence type="ECO:0000256" key="1">
    <source>
        <dbReference type="ARBA" id="ARBA00001947"/>
    </source>
</evidence>
<keyword evidence="3" id="KW-0378">Hydrolase</keyword>
<dbReference type="InterPro" id="IPR002933">
    <property type="entry name" value="Peptidase_M20"/>
</dbReference>
<sequence length="411" mass="42255">MSPQARPAARRGSSPGGLERAVLDSIEPDDVVALTRALVDAGGENPGGTEERTAQVLAEAGRARGLAVRTDPVAPGRPNVDVELPPGGPVGNGPGLLFLGHSDVVPAGPGWSREPFRSAVEHGRLYGRGATDMKGGLAAVLVAVAALRRAGAPLAGPVRLACTVDEEDLGTGIRHLSRRGLGRAFRGCVVAEPTDLQTVVACRGDAYLELEVTGVPAHSGRPADGRNAVDAAARVLELVRADHARLQQDLDPLLGAGSWNVGRIEGGRTTSMVAPSCRVWLDRRLMPGEDPHRIARELLAAVAAAGIDRDGITVTAEVTMAMPGFRTPADHPLVTTAHGAVAELGGPASVGGWTAACDGGFVARDHGVPTVVMGPGGLNDQAHQVDESVGTDELVLAARAYALTALRLLGS</sequence>
<dbReference type="RefSeq" id="WP_101853030.1">
    <property type="nucleotide sequence ID" value="NZ_LOMZ01000001.1"/>
</dbReference>
<organism evidence="7 8">
    <name type="scientific">Kocuria flava</name>
    <dbReference type="NCBI Taxonomy" id="446860"/>
    <lineage>
        <taxon>Bacteria</taxon>
        <taxon>Bacillati</taxon>
        <taxon>Actinomycetota</taxon>
        <taxon>Actinomycetes</taxon>
        <taxon>Micrococcales</taxon>
        <taxon>Micrococcaceae</taxon>
        <taxon>Kocuria</taxon>
    </lineage>
</organism>
<protein>
    <submittedName>
        <fullName evidence="7">Acetylornithine deacetylase</fullName>
    </submittedName>
</protein>
<dbReference type="Gene3D" id="3.30.70.360">
    <property type="match status" value="1"/>
</dbReference>
<dbReference type="PROSITE" id="PS00758">
    <property type="entry name" value="ARGE_DAPE_CPG2_1"/>
    <property type="match status" value="1"/>
</dbReference>
<comment type="caution">
    <text evidence="7">The sequence shown here is derived from an EMBL/GenBank/DDBJ whole genome shotgun (WGS) entry which is preliminary data.</text>
</comment>
<dbReference type="InterPro" id="IPR036264">
    <property type="entry name" value="Bact_exopeptidase_dim_dom"/>
</dbReference>
<evidence type="ECO:0000256" key="4">
    <source>
        <dbReference type="ARBA" id="ARBA00022833"/>
    </source>
</evidence>
<proteinExistence type="predicted"/>
<evidence type="ECO:0000256" key="3">
    <source>
        <dbReference type="ARBA" id="ARBA00022801"/>
    </source>
</evidence>
<dbReference type="InterPro" id="IPR011650">
    <property type="entry name" value="Peptidase_M20_dimer"/>
</dbReference>
<accession>A0A2N4T5R6</accession>
<feature type="region of interest" description="Disordered" evidence="5">
    <location>
        <begin position="1"/>
        <end position="24"/>
    </location>
</feature>
<evidence type="ECO:0000313" key="7">
    <source>
        <dbReference type="EMBL" id="PLC13574.1"/>
    </source>
</evidence>
<dbReference type="SUPFAM" id="SSF53187">
    <property type="entry name" value="Zn-dependent exopeptidases"/>
    <property type="match status" value="1"/>
</dbReference>
<gene>
    <name evidence="7" type="ORF">AUQ48_05755</name>
</gene>
<dbReference type="SUPFAM" id="SSF55031">
    <property type="entry name" value="Bacterial exopeptidase dimerisation domain"/>
    <property type="match status" value="1"/>
</dbReference>
<evidence type="ECO:0000256" key="5">
    <source>
        <dbReference type="SAM" id="MobiDB-lite"/>
    </source>
</evidence>
<keyword evidence="2" id="KW-0479">Metal-binding</keyword>
<dbReference type="AlphaFoldDB" id="A0A2N4T5R6"/>
<dbReference type="GO" id="GO:0046872">
    <property type="term" value="F:metal ion binding"/>
    <property type="evidence" value="ECO:0007669"/>
    <property type="project" value="UniProtKB-KW"/>
</dbReference>
<dbReference type="EMBL" id="LOMZ01000001">
    <property type="protein sequence ID" value="PLC13574.1"/>
    <property type="molecule type" value="Genomic_DNA"/>
</dbReference>
<reference evidence="7 8" key="1">
    <citation type="submission" date="2015-12" db="EMBL/GenBank/DDBJ databases">
        <authorList>
            <person name="Shamseldin A."/>
            <person name="Moawad H."/>
            <person name="Abd El-Rahim W.M."/>
            <person name="Sadowsky M.J."/>
        </authorList>
    </citation>
    <scope>NUCLEOTIDE SEQUENCE [LARGE SCALE GENOMIC DNA]</scope>
    <source>
        <strain evidence="7 8">S43</strain>
    </source>
</reference>
<dbReference type="GO" id="GO:0016787">
    <property type="term" value="F:hydrolase activity"/>
    <property type="evidence" value="ECO:0007669"/>
    <property type="project" value="UniProtKB-KW"/>
</dbReference>
<dbReference type="Gene3D" id="3.40.630.10">
    <property type="entry name" value="Zn peptidases"/>
    <property type="match status" value="1"/>
</dbReference>
<feature type="domain" description="Peptidase M20 dimerisation" evidence="6">
    <location>
        <begin position="203"/>
        <end position="305"/>
    </location>
</feature>
<name>A0A2N4T5R6_9MICC</name>
<dbReference type="InterPro" id="IPR050072">
    <property type="entry name" value="Peptidase_M20A"/>
</dbReference>
<evidence type="ECO:0000259" key="6">
    <source>
        <dbReference type="Pfam" id="PF07687"/>
    </source>
</evidence>
<keyword evidence="4" id="KW-0862">Zinc</keyword>
<dbReference type="Proteomes" id="UP000234632">
    <property type="component" value="Unassembled WGS sequence"/>
</dbReference>